<dbReference type="Pfam" id="PF18914">
    <property type="entry name" value="DUF5666"/>
    <property type="match status" value="2"/>
</dbReference>
<name>A0A7I7X0Q0_9MYCO</name>
<dbReference type="AlphaFoldDB" id="A0A7I7X0Q0"/>
<evidence type="ECO:0000313" key="1">
    <source>
        <dbReference type="EMBL" id="BBZ23274.1"/>
    </source>
</evidence>
<reference evidence="1 2" key="1">
    <citation type="journal article" date="2019" name="Emerg. Microbes Infect.">
        <title>Comprehensive subspecies identification of 175 nontuberculous mycobacteria species based on 7547 genomic profiles.</title>
        <authorList>
            <person name="Matsumoto Y."/>
            <person name="Kinjo T."/>
            <person name="Motooka D."/>
            <person name="Nabeya D."/>
            <person name="Jung N."/>
            <person name="Uechi K."/>
            <person name="Horii T."/>
            <person name="Iida T."/>
            <person name="Fujita J."/>
            <person name="Nakamura S."/>
        </authorList>
    </citation>
    <scope>NUCLEOTIDE SEQUENCE [LARGE SCALE GENOMIC DNA]</scope>
    <source>
        <strain evidence="1 2">JCM 13571</strain>
    </source>
</reference>
<dbReference type="KEGG" id="mhib:MHIB_16920"/>
<accession>A0A7I7X0Q0</accession>
<organism evidence="1 2">
    <name type="scientific">Mycolicibacter hiberniae</name>
    <dbReference type="NCBI Taxonomy" id="29314"/>
    <lineage>
        <taxon>Bacteria</taxon>
        <taxon>Bacillati</taxon>
        <taxon>Actinomycetota</taxon>
        <taxon>Actinomycetes</taxon>
        <taxon>Mycobacteriales</taxon>
        <taxon>Mycobacteriaceae</taxon>
        <taxon>Mycolicibacter</taxon>
    </lineage>
</organism>
<dbReference type="RefSeq" id="WP_085134608.1">
    <property type="nucleotide sequence ID" value="NZ_AP022609.1"/>
</dbReference>
<evidence type="ECO:0000313" key="2">
    <source>
        <dbReference type="Proteomes" id="UP000467260"/>
    </source>
</evidence>
<dbReference type="EMBL" id="AP022609">
    <property type="protein sequence ID" value="BBZ23274.1"/>
    <property type="molecule type" value="Genomic_DNA"/>
</dbReference>
<dbReference type="OrthoDB" id="4762103at2"/>
<dbReference type="Proteomes" id="UP000467260">
    <property type="component" value="Chromosome"/>
</dbReference>
<protein>
    <submittedName>
        <fullName evidence="1">Uncharacterized protein</fullName>
    </submittedName>
</protein>
<proteinExistence type="predicted"/>
<gene>
    <name evidence="1" type="ORF">MHIB_16920</name>
</gene>
<dbReference type="InterPro" id="IPR043724">
    <property type="entry name" value="DUF5666"/>
</dbReference>
<sequence length="213" mass="20912">MSPRPSTPGPTIRALAGATALFAGALFVPALAHAQGDRVMGTVSSASGTGFEVTGPNGPTAVAVTDSTSVYESVPAQRGEITVGSCIKAGGAAADEGPLTAKFVSISTTVDGACPQRPAAAGDGTAHPASHRGVRGVVESISGDTLTVSGPSGPATVTVDDATRFRRTVAVSAPSISAGKCVAAGGTTDDQGVLQAKRVTVWAANGDCLERPA</sequence>
<keyword evidence="2" id="KW-1185">Reference proteome</keyword>